<dbReference type="InParanoid" id="Q4QJ63"/>
<dbReference type="Gene3D" id="3.30.70.2760">
    <property type="match status" value="1"/>
</dbReference>
<dbReference type="RefSeq" id="XP_001680785.1">
    <property type="nucleotide sequence ID" value="XM_001680733.1"/>
</dbReference>
<dbReference type="VEuPathDB" id="TriTrypDB:LMJSD75_060006500"/>
<sequence length="467" mass="52689">MCVCGGAWTKREEMLRKHRPRELTILDRVYEHISLPPLVVAAIDTPAFQRLRSLHQLGASSFLYPGAVHTRFEHSIGVAHMARTLLLNIQHHQPDLGLSEVDIELGMLAGLLHDVGHGPFSHLFEDVVSRRCGIEFNHEDMSEKIARRVLRDLVPQTHVDVVVGLMRGKALLGITYGEIISNKRNGIDVDRLDYFIRDSMCCFGKPTVDVRVNRLFNSARIVCEEGQWQLGFEQKLALSLREIFTLRAKLHKNVYQHQVTKAIGHMIGDVIHAAAPHFRVGGHTLVECAQDETLFLKLGDWILEAIEASEAPHLAEAHAILHRLRTRDIYRVAYSSALDITMRAPMAAVDWPAAILEHAHPSFPLNADDFIAEVVVINQGKGTEDPLESVLFFNPKKPSQPLTRLKPAEDLKHGSPLFTPLQFEERTLMVFERRPTNGAVQRACERLNADPKYAAFFTDSLPFYNTK</sequence>
<dbReference type="Proteomes" id="UP000000542">
    <property type="component" value="Chromosome 6"/>
</dbReference>
<dbReference type="AlphaFoldDB" id="Q4QJ63"/>
<organism evidence="2 3">
    <name type="scientific">Leishmania major</name>
    <dbReference type="NCBI Taxonomy" id="5664"/>
    <lineage>
        <taxon>Eukaryota</taxon>
        <taxon>Discoba</taxon>
        <taxon>Euglenozoa</taxon>
        <taxon>Kinetoplastea</taxon>
        <taxon>Metakinetoplastina</taxon>
        <taxon>Trypanosomatida</taxon>
        <taxon>Trypanosomatidae</taxon>
        <taxon>Leishmaniinae</taxon>
        <taxon>Leishmania</taxon>
    </lineage>
</organism>
<gene>
    <name evidence="2" type="ORF">LMJF_06_0160</name>
</gene>
<dbReference type="InterPro" id="IPR003607">
    <property type="entry name" value="HD/PDEase_dom"/>
</dbReference>
<dbReference type="eggNOG" id="KOG2681">
    <property type="taxonomic scope" value="Eukaryota"/>
</dbReference>
<dbReference type="GeneID" id="5649036"/>
<dbReference type="OMA" id="HEDMSER"/>
<feature type="domain" description="HD" evidence="1">
    <location>
        <begin position="71"/>
        <end position="195"/>
    </location>
</feature>
<dbReference type="PANTHER" id="PTHR11373:SF4">
    <property type="entry name" value="DEOXYNUCLEOSIDE TRIPHOSPHATE TRIPHOSPHOHYDROLASE SAMHD1"/>
    <property type="match status" value="1"/>
</dbReference>
<evidence type="ECO:0000313" key="3">
    <source>
        <dbReference type="Proteomes" id="UP000000542"/>
    </source>
</evidence>
<reference evidence="2 3" key="1">
    <citation type="journal article" date="2005" name="Science">
        <title>The genome of the kinetoplastid parasite, Leishmania major.</title>
        <authorList>
            <person name="Ivens A.C."/>
            <person name="Peacock C.S."/>
            <person name="Worthey E.A."/>
            <person name="Murphy L."/>
            <person name="Aggarwal G."/>
            <person name="Berriman M."/>
            <person name="Sisk E."/>
            <person name="Rajandream M.A."/>
            <person name="Adlem E."/>
            <person name="Aert R."/>
            <person name="Anupama A."/>
            <person name="Apostolou Z."/>
            <person name="Attipoe P."/>
            <person name="Bason N."/>
            <person name="Bauser C."/>
            <person name="Beck A."/>
            <person name="Beverley S.M."/>
            <person name="Bianchettin G."/>
            <person name="Borzym K."/>
            <person name="Bothe G."/>
            <person name="Bruschi C.V."/>
            <person name="Collins M."/>
            <person name="Cadag E."/>
            <person name="Ciarloni L."/>
            <person name="Clayton C."/>
            <person name="Coulson R.M."/>
            <person name="Cronin A."/>
            <person name="Cruz A.K."/>
            <person name="Davies R.M."/>
            <person name="De Gaudenzi J."/>
            <person name="Dobson D.E."/>
            <person name="Duesterhoeft A."/>
            <person name="Fazelina G."/>
            <person name="Fosker N."/>
            <person name="Frasch A.C."/>
            <person name="Fraser A."/>
            <person name="Fuchs M."/>
            <person name="Gabel C."/>
            <person name="Goble A."/>
            <person name="Goffeau A."/>
            <person name="Harris D."/>
            <person name="Hertz-Fowler C."/>
            <person name="Hilbert H."/>
            <person name="Horn D."/>
            <person name="Huang Y."/>
            <person name="Klages S."/>
            <person name="Knights A."/>
            <person name="Kube M."/>
            <person name="Larke N."/>
            <person name="Litvin L."/>
            <person name="Lord A."/>
            <person name="Louie T."/>
            <person name="Marra M."/>
            <person name="Masuy D."/>
            <person name="Matthews K."/>
            <person name="Michaeli S."/>
            <person name="Mottram J.C."/>
            <person name="Muller-Auer S."/>
            <person name="Munden H."/>
            <person name="Nelson S."/>
            <person name="Norbertczak H."/>
            <person name="Oliver K."/>
            <person name="O'neil S."/>
            <person name="Pentony M."/>
            <person name="Pohl T.M."/>
            <person name="Price C."/>
            <person name="Purnelle B."/>
            <person name="Quail M.A."/>
            <person name="Rabbinowitsch E."/>
            <person name="Reinhardt R."/>
            <person name="Rieger M."/>
            <person name="Rinta J."/>
            <person name="Robben J."/>
            <person name="Robertson L."/>
            <person name="Ruiz J.C."/>
            <person name="Rutter S."/>
            <person name="Saunders D."/>
            <person name="Schafer M."/>
            <person name="Schein J."/>
            <person name="Schwartz D.C."/>
            <person name="Seeger K."/>
            <person name="Seyler A."/>
            <person name="Sharp S."/>
            <person name="Shin H."/>
            <person name="Sivam D."/>
            <person name="Squares R."/>
            <person name="Squares S."/>
            <person name="Tosato V."/>
            <person name="Vogt C."/>
            <person name="Volckaert G."/>
            <person name="Wambutt R."/>
            <person name="Warren T."/>
            <person name="Wedler H."/>
            <person name="Woodward J."/>
            <person name="Zhou S."/>
            <person name="Zimmermann W."/>
            <person name="Smith D.F."/>
            <person name="Blackwell J.M."/>
            <person name="Stuart K.D."/>
            <person name="Barrell B."/>
            <person name="Myler P.J."/>
        </authorList>
    </citation>
    <scope>NUCLEOTIDE SEQUENCE [LARGE SCALE GENOMIC DNA]</scope>
    <source>
        <strain evidence="3">MHOM/IL/81/Friedlin</strain>
    </source>
</reference>
<dbReference type="GO" id="GO:0008832">
    <property type="term" value="F:dGTPase activity"/>
    <property type="evidence" value="ECO:0000318"/>
    <property type="project" value="GO_Central"/>
</dbReference>
<protein>
    <recommendedName>
        <fullName evidence="1">HD domain-containing protein</fullName>
    </recommendedName>
</protein>
<accession>Q4QJ63</accession>
<dbReference type="PROSITE" id="PS51831">
    <property type="entry name" value="HD"/>
    <property type="match status" value="1"/>
</dbReference>
<dbReference type="Gene3D" id="1.10.3210.10">
    <property type="entry name" value="Hypothetical protein af1432"/>
    <property type="match status" value="1"/>
</dbReference>
<dbReference type="HOGENOM" id="CLU_026821_1_3_1"/>
<dbReference type="SMART" id="SM00471">
    <property type="entry name" value="HDc"/>
    <property type="match status" value="1"/>
</dbReference>
<dbReference type="EMBL" id="FR796402">
    <property type="protein sequence ID" value="CAJ02059.1"/>
    <property type="molecule type" value="Genomic_DNA"/>
</dbReference>
<dbReference type="VEuPathDB" id="TriTrypDB:LmjF.06.0160"/>
<dbReference type="VEuPathDB" id="TriTrypDB:LMJFC_060006900"/>
<dbReference type="FunFam" id="1.10.3210.10:FF:000034">
    <property type="entry name" value="HD domain containing protein, putative"/>
    <property type="match status" value="1"/>
</dbReference>
<dbReference type="PANTHER" id="PTHR11373">
    <property type="entry name" value="DEOXYNUCLEOSIDE TRIPHOSPHATE TRIPHOSPHOHYDROLASE"/>
    <property type="match status" value="1"/>
</dbReference>
<evidence type="ECO:0000313" key="2">
    <source>
        <dbReference type="EMBL" id="CAJ02059.1"/>
    </source>
</evidence>
<keyword evidence="3" id="KW-1185">Reference proteome</keyword>
<reference evidence="2 3" key="2">
    <citation type="journal article" date="2011" name="Genome Res.">
        <title>Chromosome and gene copy number variation allow major structural change between species and strains of Leishmania.</title>
        <authorList>
            <person name="Rogers M.B."/>
            <person name="Hilley J.D."/>
            <person name="Dickens N.J."/>
            <person name="Wilkes J."/>
            <person name="Bates P.A."/>
            <person name="Depledge D.P."/>
            <person name="Harris D."/>
            <person name="Her Y."/>
            <person name="Herzyk P."/>
            <person name="Imamura H."/>
            <person name="Otto T.D."/>
            <person name="Sanders M."/>
            <person name="Seeger K."/>
            <person name="Dujardin J.C."/>
            <person name="Berriman M."/>
            <person name="Smith D.F."/>
            <person name="Hertz-Fowler C."/>
            <person name="Mottram J.C."/>
        </authorList>
    </citation>
    <scope>NUCLEOTIDE SEQUENCE [LARGE SCALE GENOMIC DNA]</scope>
    <source>
        <strain evidence="3">MHOM/IL/81/Friedlin</strain>
    </source>
</reference>
<dbReference type="Pfam" id="PF01966">
    <property type="entry name" value="HD"/>
    <property type="match status" value="1"/>
</dbReference>
<dbReference type="GO" id="GO:0005634">
    <property type="term" value="C:nucleus"/>
    <property type="evidence" value="ECO:0000318"/>
    <property type="project" value="GO_Central"/>
</dbReference>
<dbReference type="KEGG" id="lma:LMJF_06_0160"/>
<dbReference type="InterPro" id="IPR006674">
    <property type="entry name" value="HD_domain"/>
</dbReference>
<dbReference type="GO" id="GO:0006203">
    <property type="term" value="P:dGTP catabolic process"/>
    <property type="evidence" value="ECO:0000318"/>
    <property type="project" value="GO_Central"/>
</dbReference>
<dbReference type="CDD" id="cd00077">
    <property type="entry name" value="HDc"/>
    <property type="match status" value="1"/>
</dbReference>
<dbReference type="InterPro" id="IPR050135">
    <property type="entry name" value="dGTPase-like"/>
</dbReference>
<proteinExistence type="predicted"/>
<name>Q4QJ63_LEIMA</name>
<evidence type="ECO:0000259" key="1">
    <source>
        <dbReference type="PROSITE" id="PS51831"/>
    </source>
</evidence>
<dbReference type="SUPFAM" id="SSF109604">
    <property type="entry name" value="HD-domain/PDEase-like"/>
    <property type="match status" value="1"/>
</dbReference>
<dbReference type="VEuPathDB" id="TriTrypDB:LMJLV39_060006500"/>